<dbReference type="Proteomes" id="UP000199250">
    <property type="component" value="Unassembled WGS sequence"/>
</dbReference>
<dbReference type="EMBL" id="FNYQ01000146">
    <property type="protein sequence ID" value="SEJ58114.1"/>
    <property type="molecule type" value="Genomic_DNA"/>
</dbReference>
<protein>
    <submittedName>
        <fullName evidence="1">Uncharacterized protein</fullName>
    </submittedName>
</protein>
<dbReference type="RefSeq" id="WP_139204456.1">
    <property type="nucleotide sequence ID" value="NZ_FNYQ01000146.1"/>
</dbReference>
<evidence type="ECO:0000313" key="1">
    <source>
        <dbReference type="EMBL" id="SEJ58114.1"/>
    </source>
</evidence>
<reference evidence="1 2" key="1">
    <citation type="submission" date="2016-10" db="EMBL/GenBank/DDBJ databases">
        <authorList>
            <person name="de Groot N.N."/>
        </authorList>
    </citation>
    <scope>NUCLEOTIDE SEQUENCE [LARGE SCALE GENOMIC DNA]</scope>
    <source>
        <strain evidence="1 2">DSM 373</strain>
    </source>
</reference>
<gene>
    <name evidence="1" type="ORF">SAMN04244572_04558</name>
</gene>
<dbReference type="AlphaFoldDB" id="A0A1H7A103"/>
<dbReference type="OrthoDB" id="6945410at2"/>
<accession>A0A1H7A103</accession>
<name>A0A1H7A103_9GAMM</name>
<proteinExistence type="predicted"/>
<evidence type="ECO:0000313" key="2">
    <source>
        <dbReference type="Proteomes" id="UP000199250"/>
    </source>
</evidence>
<sequence>MLLGAYVKQYFGERQAVKLANIRRGGDNNSKGTSFETYYAAAKVCEIAANQADLDDFLLSSQELAFVDDLCLRQVSVAHKENFQAKNSDGAAAAWDADMEERFCMQMRIDTEYHKAHTNRQVLLVSCPDMAAANDGKIPGALKANCFSEFFPYNPSATKLLYASPKLQEHLKAVCNTDNLSTLDVAFRCVISAWICEDDTRSVGDVIGRAKADSRPSVFRESIQGRPGIPDWLHRFCIAFPGLEARVEFGTFKVGYNGFEVNLGASPDEPDPGVLDGFGDIWDVLAFLMSQVQKEL</sequence>
<organism evidence="1 2">
    <name type="scientific">Azotobacter beijerinckii</name>
    <dbReference type="NCBI Taxonomy" id="170623"/>
    <lineage>
        <taxon>Bacteria</taxon>
        <taxon>Pseudomonadati</taxon>
        <taxon>Pseudomonadota</taxon>
        <taxon>Gammaproteobacteria</taxon>
        <taxon>Pseudomonadales</taxon>
        <taxon>Pseudomonadaceae</taxon>
        <taxon>Azotobacter</taxon>
    </lineage>
</organism>